<dbReference type="InterPro" id="IPR025657">
    <property type="entry name" value="RadC_JAB"/>
</dbReference>
<evidence type="ECO:0000256" key="2">
    <source>
        <dbReference type="ARBA" id="ARBA00022670"/>
    </source>
</evidence>
<keyword evidence="2" id="KW-0645">Protease</keyword>
<dbReference type="Pfam" id="PF20582">
    <property type="entry name" value="UPF0758_N"/>
    <property type="match status" value="1"/>
</dbReference>
<dbReference type="NCBIfam" id="TIGR00608">
    <property type="entry name" value="radc"/>
    <property type="match status" value="1"/>
</dbReference>
<name>A0ABS8N5X1_9CLOT</name>
<accession>A0ABS8N5X1</accession>
<dbReference type="RefSeq" id="WP_150358736.1">
    <property type="nucleotide sequence ID" value="NZ_JAJJPB010000003.1"/>
</dbReference>
<evidence type="ECO:0000256" key="6">
    <source>
        <dbReference type="ARBA" id="ARBA00023049"/>
    </source>
</evidence>
<evidence type="ECO:0000256" key="4">
    <source>
        <dbReference type="ARBA" id="ARBA00022801"/>
    </source>
</evidence>
<evidence type="ECO:0000313" key="10">
    <source>
        <dbReference type="Proteomes" id="UP001165422"/>
    </source>
</evidence>
<dbReference type="Gene3D" id="3.40.140.10">
    <property type="entry name" value="Cytidine Deaminase, domain 2"/>
    <property type="match status" value="1"/>
</dbReference>
<comment type="caution">
    <text evidence="9">The sequence shown here is derived from an EMBL/GenBank/DDBJ whole genome shotgun (WGS) entry which is preliminary data.</text>
</comment>
<feature type="domain" description="MPN" evidence="8">
    <location>
        <begin position="106"/>
        <end position="228"/>
    </location>
</feature>
<dbReference type="PANTHER" id="PTHR30471:SF3">
    <property type="entry name" value="UPF0758 PROTEIN YEES-RELATED"/>
    <property type="match status" value="1"/>
</dbReference>
<dbReference type="EMBL" id="JAJJPB010000003">
    <property type="protein sequence ID" value="MCC9294138.1"/>
    <property type="molecule type" value="Genomic_DNA"/>
</dbReference>
<dbReference type="InterPro" id="IPR010994">
    <property type="entry name" value="RuvA_2-like"/>
</dbReference>
<dbReference type="CDD" id="cd08071">
    <property type="entry name" value="MPN_DUF2466"/>
    <property type="match status" value="1"/>
</dbReference>
<sequence>MKDMLKIMDLPENERPRERLFRYGSEVLSNAELLAIILGCGSKKENIISLSNRIIRNSGGLNGILNSTTEDLTDTCGIGRAKAAKIMAVVELSKRFRSYRGGSDYKICSPEDAAMLVMEEMKELKQEYLKVMILNTKNVVMGIKNVFVGSLNSSIVHPREVFFYAIKKNAASIIVCHNHPSGDPSPSSEDINVTYRLKECGELLGIKLIDHLIIGGGIYVSLKEKGILSD</sequence>
<evidence type="ECO:0000256" key="1">
    <source>
        <dbReference type="ARBA" id="ARBA00010243"/>
    </source>
</evidence>
<dbReference type="NCBIfam" id="NF000642">
    <property type="entry name" value="PRK00024.1"/>
    <property type="match status" value="1"/>
</dbReference>
<keyword evidence="6" id="KW-0482">Metalloprotease</keyword>
<keyword evidence="4" id="KW-0378">Hydrolase</keyword>
<evidence type="ECO:0000259" key="8">
    <source>
        <dbReference type="PROSITE" id="PS50249"/>
    </source>
</evidence>
<organism evidence="9 10">
    <name type="scientific">Clostridium aromativorans</name>
    <dbReference type="NCBI Taxonomy" id="2836848"/>
    <lineage>
        <taxon>Bacteria</taxon>
        <taxon>Bacillati</taxon>
        <taxon>Bacillota</taxon>
        <taxon>Clostridia</taxon>
        <taxon>Eubacteriales</taxon>
        <taxon>Clostridiaceae</taxon>
        <taxon>Clostridium</taxon>
    </lineage>
</organism>
<comment type="similarity">
    <text evidence="1 7">Belongs to the UPF0758 family.</text>
</comment>
<reference evidence="9" key="1">
    <citation type="submission" date="2021-11" db="EMBL/GenBank/DDBJ databases">
        <authorList>
            <person name="Qingchun L."/>
            <person name="Dong Z."/>
            <person name="Zongwei Q."/>
            <person name="Jia Z."/>
            <person name="Duotao L."/>
        </authorList>
    </citation>
    <scope>NUCLEOTIDE SEQUENCE</scope>
    <source>
        <strain evidence="9">WLY-B-L2</strain>
    </source>
</reference>
<dbReference type="InterPro" id="IPR020891">
    <property type="entry name" value="UPF0758_CS"/>
</dbReference>
<dbReference type="PROSITE" id="PS50249">
    <property type="entry name" value="MPN"/>
    <property type="match status" value="1"/>
</dbReference>
<protein>
    <submittedName>
        <fullName evidence="9">DNA repair protein RadC</fullName>
    </submittedName>
</protein>
<keyword evidence="10" id="KW-1185">Reference proteome</keyword>
<evidence type="ECO:0000256" key="3">
    <source>
        <dbReference type="ARBA" id="ARBA00022723"/>
    </source>
</evidence>
<dbReference type="InterPro" id="IPR046778">
    <property type="entry name" value="UPF0758_N"/>
</dbReference>
<keyword evidence="3" id="KW-0479">Metal-binding</keyword>
<gene>
    <name evidence="9" type="primary">radC</name>
    <name evidence="9" type="ORF">LN736_04545</name>
</gene>
<dbReference type="SUPFAM" id="SSF102712">
    <property type="entry name" value="JAB1/MPN domain"/>
    <property type="match status" value="1"/>
</dbReference>
<dbReference type="Proteomes" id="UP001165422">
    <property type="component" value="Unassembled WGS sequence"/>
</dbReference>
<evidence type="ECO:0000313" key="9">
    <source>
        <dbReference type="EMBL" id="MCC9294138.1"/>
    </source>
</evidence>
<keyword evidence="5" id="KW-0862">Zinc</keyword>
<dbReference type="PANTHER" id="PTHR30471">
    <property type="entry name" value="DNA REPAIR PROTEIN RADC"/>
    <property type="match status" value="1"/>
</dbReference>
<dbReference type="Pfam" id="PF04002">
    <property type="entry name" value="RadC"/>
    <property type="match status" value="1"/>
</dbReference>
<evidence type="ECO:0000256" key="5">
    <source>
        <dbReference type="ARBA" id="ARBA00022833"/>
    </source>
</evidence>
<dbReference type="InterPro" id="IPR037518">
    <property type="entry name" value="MPN"/>
</dbReference>
<dbReference type="PROSITE" id="PS01302">
    <property type="entry name" value="UPF0758"/>
    <property type="match status" value="1"/>
</dbReference>
<dbReference type="SUPFAM" id="SSF47781">
    <property type="entry name" value="RuvA domain 2-like"/>
    <property type="match status" value="1"/>
</dbReference>
<proteinExistence type="inferred from homology"/>
<evidence type="ECO:0000256" key="7">
    <source>
        <dbReference type="RuleBase" id="RU003797"/>
    </source>
</evidence>
<dbReference type="InterPro" id="IPR001405">
    <property type="entry name" value="UPF0758"/>
</dbReference>